<dbReference type="Gene3D" id="3.40.50.10140">
    <property type="entry name" value="Toll/interleukin-1 receptor homology (TIR) domain"/>
    <property type="match status" value="1"/>
</dbReference>
<dbReference type="EMBL" id="JH816257">
    <property type="protein sequence ID" value="EKC34221.1"/>
    <property type="molecule type" value="Genomic_DNA"/>
</dbReference>
<proteinExistence type="predicted"/>
<reference evidence="1" key="1">
    <citation type="journal article" date="2012" name="Nature">
        <title>The oyster genome reveals stress adaptation and complexity of shell formation.</title>
        <authorList>
            <person name="Zhang G."/>
            <person name="Fang X."/>
            <person name="Guo X."/>
            <person name="Li L."/>
            <person name="Luo R."/>
            <person name="Xu F."/>
            <person name="Yang P."/>
            <person name="Zhang L."/>
            <person name="Wang X."/>
            <person name="Qi H."/>
            <person name="Xiong Z."/>
            <person name="Que H."/>
            <person name="Xie Y."/>
            <person name="Holland P.W."/>
            <person name="Paps J."/>
            <person name="Zhu Y."/>
            <person name="Wu F."/>
            <person name="Chen Y."/>
            <person name="Wang J."/>
            <person name="Peng C."/>
            <person name="Meng J."/>
            <person name="Yang L."/>
            <person name="Liu J."/>
            <person name="Wen B."/>
            <person name="Zhang N."/>
            <person name="Huang Z."/>
            <person name="Zhu Q."/>
            <person name="Feng Y."/>
            <person name="Mount A."/>
            <person name="Hedgecock D."/>
            <person name="Xu Z."/>
            <person name="Liu Y."/>
            <person name="Domazet-Loso T."/>
            <person name="Du Y."/>
            <person name="Sun X."/>
            <person name="Zhang S."/>
            <person name="Liu B."/>
            <person name="Cheng P."/>
            <person name="Jiang X."/>
            <person name="Li J."/>
            <person name="Fan D."/>
            <person name="Wang W."/>
            <person name="Fu W."/>
            <person name="Wang T."/>
            <person name="Wang B."/>
            <person name="Zhang J."/>
            <person name="Peng Z."/>
            <person name="Li Y."/>
            <person name="Li N."/>
            <person name="Wang J."/>
            <person name="Chen M."/>
            <person name="He Y."/>
            <person name="Tan F."/>
            <person name="Song X."/>
            <person name="Zheng Q."/>
            <person name="Huang R."/>
            <person name="Yang H."/>
            <person name="Du X."/>
            <person name="Chen L."/>
            <person name="Yang M."/>
            <person name="Gaffney P.M."/>
            <person name="Wang S."/>
            <person name="Luo L."/>
            <person name="She Z."/>
            <person name="Ming Y."/>
            <person name="Huang W."/>
            <person name="Zhang S."/>
            <person name="Huang B."/>
            <person name="Zhang Y."/>
            <person name="Qu T."/>
            <person name="Ni P."/>
            <person name="Miao G."/>
            <person name="Wang J."/>
            <person name="Wang Q."/>
            <person name="Steinberg C.E."/>
            <person name="Wang H."/>
            <person name="Li N."/>
            <person name="Qian L."/>
            <person name="Zhang G."/>
            <person name="Li Y."/>
            <person name="Yang H."/>
            <person name="Liu X."/>
            <person name="Wang J."/>
            <person name="Yin Y."/>
            <person name="Wang J."/>
        </authorList>
    </citation>
    <scope>NUCLEOTIDE SEQUENCE [LARGE SCALE GENOMIC DNA]</scope>
    <source>
        <strain evidence="1">05x7-T-G4-1.051#20</strain>
    </source>
</reference>
<dbReference type="InterPro" id="IPR000157">
    <property type="entry name" value="TIR_dom"/>
</dbReference>
<dbReference type="InterPro" id="IPR035897">
    <property type="entry name" value="Toll_tir_struct_dom_sf"/>
</dbReference>
<dbReference type="HOGENOM" id="CLU_1429309_0_0_1"/>
<accession>K1RIZ8</accession>
<dbReference type="PANTHER" id="PTHR46270">
    <property type="entry name" value="ARMADILLO-TYPE FOLD-RELATED"/>
    <property type="match status" value="1"/>
</dbReference>
<name>K1RIZ8_MAGGI</name>
<gene>
    <name evidence="1" type="ORF">CGI_10014165</name>
</gene>
<dbReference type="SUPFAM" id="SSF52200">
    <property type="entry name" value="Toll/Interleukin receptor TIR domain"/>
    <property type="match status" value="1"/>
</dbReference>
<dbReference type="AlphaFoldDB" id="K1RIZ8"/>
<organism evidence="1">
    <name type="scientific">Magallana gigas</name>
    <name type="common">Pacific oyster</name>
    <name type="synonym">Crassostrea gigas</name>
    <dbReference type="NCBI Taxonomy" id="29159"/>
    <lineage>
        <taxon>Eukaryota</taxon>
        <taxon>Metazoa</taxon>
        <taxon>Spiralia</taxon>
        <taxon>Lophotrochozoa</taxon>
        <taxon>Mollusca</taxon>
        <taxon>Bivalvia</taxon>
        <taxon>Autobranchia</taxon>
        <taxon>Pteriomorphia</taxon>
        <taxon>Ostreida</taxon>
        <taxon>Ostreoidea</taxon>
        <taxon>Ostreidae</taxon>
        <taxon>Magallana</taxon>
    </lineage>
</organism>
<dbReference type="InParanoid" id="K1RIZ8"/>
<dbReference type="PANTHER" id="PTHR46270:SF2">
    <property type="entry name" value="TIR DOMAIN-CONTAINING PROTEIN"/>
    <property type="match status" value="1"/>
</dbReference>
<evidence type="ECO:0000313" key="1">
    <source>
        <dbReference type="EMBL" id="EKC34221.1"/>
    </source>
</evidence>
<sequence length="190" mass="21814">MSGSIMDAMSAAVENCTVFLMCYSEKYSQSQNCKSVSIMEEKRSSNNSHHVMISYNWSNQKSVLNIRDNLRKKGISCWMDIDNKDGSALMAMTTAVENCTVFLMCYSAKYSKSLNCRTEAEYAVRRQKTIIPCRMQQDEFNPSSGGWLGSIIHDRPYYDFSGKYPFEQKIRELLSCIEAHLHKQNQAETF</sequence>
<protein>
    <submittedName>
        <fullName evidence="1">Uncharacterized protein</fullName>
    </submittedName>
</protein>
<dbReference type="GO" id="GO:0007165">
    <property type="term" value="P:signal transduction"/>
    <property type="evidence" value="ECO:0007669"/>
    <property type="project" value="InterPro"/>
</dbReference>
<dbReference type="Pfam" id="PF13676">
    <property type="entry name" value="TIR_2"/>
    <property type="match status" value="1"/>
</dbReference>